<feature type="transmembrane region" description="Helical" evidence="6">
    <location>
        <begin position="259"/>
        <end position="276"/>
    </location>
</feature>
<dbReference type="PROSITE" id="PS50850">
    <property type="entry name" value="MFS"/>
    <property type="match status" value="1"/>
</dbReference>
<evidence type="ECO:0000256" key="2">
    <source>
        <dbReference type="ARBA" id="ARBA00022448"/>
    </source>
</evidence>
<feature type="transmembrane region" description="Helical" evidence="6">
    <location>
        <begin position="105"/>
        <end position="131"/>
    </location>
</feature>
<feature type="transmembrane region" description="Helical" evidence="6">
    <location>
        <begin position="23"/>
        <end position="46"/>
    </location>
</feature>
<evidence type="ECO:0000256" key="1">
    <source>
        <dbReference type="ARBA" id="ARBA00004651"/>
    </source>
</evidence>
<keyword evidence="2" id="KW-0813">Transport</keyword>
<evidence type="ECO:0000313" key="8">
    <source>
        <dbReference type="EMBL" id="KIU13879.1"/>
    </source>
</evidence>
<dbReference type="PANTHER" id="PTHR23506:SF23">
    <property type="entry name" value="GH10249P"/>
    <property type="match status" value="1"/>
</dbReference>
<feature type="transmembrane region" description="Helical" evidence="6">
    <location>
        <begin position="381"/>
        <end position="401"/>
    </location>
</feature>
<dbReference type="InterPro" id="IPR036259">
    <property type="entry name" value="MFS_trans_sf"/>
</dbReference>
<dbReference type="Proteomes" id="UP000032221">
    <property type="component" value="Unassembled WGS sequence"/>
</dbReference>
<sequence>MTSEASTTPQTARVGMRGSIEPWFSAYALAGLLVNGIVPLLIPLTVTSRGTVAVAAALAAFFGGQLFAPVIGKIADRTGGQRTIFLGSFPLMGVAAIGFGLSDGLLGWCVAAVVAGATAGAVQTLGSVVITEGHPEDEWDERIGWFRFVFGMGQVSGLAIGAVFADGHVHTGWYVAGVVIVFGTLLGRLRLPHLASAGSDPARPDSALPTPGGLRRELRGRFGRFLASWFLAMTAVQTFLNVMPLVMKDAFAVSSSHTASWYLLASVVGACLYPVCGRLADRYGCGWVLRTGLLITLTGLAVMTAAWIWHPSGDSWIGIAGLILVALGYPFDYIGATKMAADLTLDGQGSAMGLFNSAVAAGAIVGATVPSSLAARFGYGSLLPLAAGLIVAALLVGWGVLAREAYKPA</sequence>
<feature type="domain" description="Major facilitator superfamily (MFS) profile" evidence="7">
    <location>
        <begin position="11"/>
        <end position="405"/>
    </location>
</feature>
<feature type="transmembrane region" description="Helical" evidence="6">
    <location>
        <begin position="83"/>
        <end position="99"/>
    </location>
</feature>
<organism evidence="8 9">
    <name type="scientific">Mycolicibacterium llatzerense</name>
    <dbReference type="NCBI Taxonomy" id="280871"/>
    <lineage>
        <taxon>Bacteria</taxon>
        <taxon>Bacillati</taxon>
        <taxon>Actinomycetota</taxon>
        <taxon>Actinomycetes</taxon>
        <taxon>Mycobacteriales</taxon>
        <taxon>Mycobacteriaceae</taxon>
        <taxon>Mycolicibacterium</taxon>
    </lineage>
</organism>
<dbReference type="InterPro" id="IPR011701">
    <property type="entry name" value="MFS"/>
</dbReference>
<comment type="subcellular location">
    <subcellularLocation>
        <location evidence="1">Cell membrane</location>
        <topology evidence="1">Multi-pass membrane protein</topology>
    </subcellularLocation>
</comment>
<dbReference type="EMBL" id="JXST01000061">
    <property type="protein sequence ID" value="KIU13879.1"/>
    <property type="molecule type" value="Genomic_DNA"/>
</dbReference>
<feature type="transmembrane region" description="Helical" evidence="6">
    <location>
        <begin position="171"/>
        <end position="189"/>
    </location>
</feature>
<keyword evidence="3 6" id="KW-0812">Transmembrane</keyword>
<dbReference type="OrthoDB" id="5145649at2"/>
<feature type="transmembrane region" description="Helical" evidence="6">
    <location>
        <begin position="288"/>
        <end position="309"/>
    </location>
</feature>
<dbReference type="InterPro" id="IPR020846">
    <property type="entry name" value="MFS_dom"/>
</dbReference>
<feature type="transmembrane region" description="Helical" evidence="6">
    <location>
        <begin position="315"/>
        <end position="334"/>
    </location>
</feature>
<evidence type="ECO:0000313" key="9">
    <source>
        <dbReference type="Proteomes" id="UP000032221"/>
    </source>
</evidence>
<evidence type="ECO:0000256" key="4">
    <source>
        <dbReference type="ARBA" id="ARBA00022989"/>
    </source>
</evidence>
<keyword evidence="5 6" id="KW-0472">Membrane</keyword>
<dbReference type="Gene3D" id="1.20.1250.20">
    <property type="entry name" value="MFS general substrate transporter like domains"/>
    <property type="match status" value="2"/>
</dbReference>
<dbReference type="GO" id="GO:0022857">
    <property type="term" value="F:transmembrane transporter activity"/>
    <property type="evidence" value="ECO:0007669"/>
    <property type="project" value="InterPro"/>
</dbReference>
<feature type="transmembrane region" description="Helical" evidence="6">
    <location>
        <begin position="225"/>
        <end position="247"/>
    </location>
</feature>
<keyword evidence="4 6" id="KW-1133">Transmembrane helix</keyword>
<name>A0A0D1JMT1_9MYCO</name>
<gene>
    <name evidence="8" type="ORF">TL10_27520</name>
</gene>
<protein>
    <submittedName>
        <fullName evidence="8">Multidrug resistance protein</fullName>
    </submittedName>
</protein>
<dbReference type="AlphaFoldDB" id="A0A0D1JMT1"/>
<dbReference type="GO" id="GO:0005886">
    <property type="term" value="C:plasma membrane"/>
    <property type="evidence" value="ECO:0007669"/>
    <property type="project" value="UniProtKB-SubCell"/>
</dbReference>
<evidence type="ECO:0000256" key="5">
    <source>
        <dbReference type="ARBA" id="ARBA00023136"/>
    </source>
</evidence>
<dbReference type="SUPFAM" id="SSF103473">
    <property type="entry name" value="MFS general substrate transporter"/>
    <property type="match status" value="1"/>
</dbReference>
<dbReference type="RefSeq" id="WP_016895399.1">
    <property type="nucleotide sequence ID" value="NZ_JXST01000061.1"/>
</dbReference>
<dbReference type="PANTHER" id="PTHR23506">
    <property type="entry name" value="GH10249P"/>
    <property type="match status" value="1"/>
</dbReference>
<evidence type="ECO:0000259" key="7">
    <source>
        <dbReference type="PROSITE" id="PS50850"/>
    </source>
</evidence>
<feature type="transmembrane region" description="Helical" evidence="6">
    <location>
        <begin position="143"/>
        <end position="165"/>
    </location>
</feature>
<dbReference type="InterPro" id="IPR050930">
    <property type="entry name" value="MFS_Vesicular_Transporter"/>
</dbReference>
<dbReference type="Pfam" id="PF07690">
    <property type="entry name" value="MFS_1"/>
    <property type="match status" value="1"/>
</dbReference>
<evidence type="ECO:0000256" key="3">
    <source>
        <dbReference type="ARBA" id="ARBA00022692"/>
    </source>
</evidence>
<accession>A0A0D1JMT1</accession>
<feature type="transmembrane region" description="Helical" evidence="6">
    <location>
        <begin position="52"/>
        <end position="71"/>
    </location>
</feature>
<proteinExistence type="predicted"/>
<dbReference type="PATRIC" id="fig|280871.6.peg.5709"/>
<feature type="transmembrane region" description="Helical" evidence="6">
    <location>
        <begin position="354"/>
        <end position="375"/>
    </location>
</feature>
<keyword evidence="9" id="KW-1185">Reference proteome</keyword>
<evidence type="ECO:0000256" key="6">
    <source>
        <dbReference type="SAM" id="Phobius"/>
    </source>
</evidence>
<reference evidence="8 9" key="1">
    <citation type="submission" date="2015-01" db="EMBL/GenBank/DDBJ databases">
        <title>Genome sequence of Mycobacterium llatzerense and Mycobacterium immunogenum recovered from brain abscess.</title>
        <authorList>
            <person name="Greninger A.L."/>
            <person name="Langelier C."/>
            <person name="Cunningham G."/>
            <person name="Chiu C.Y."/>
            <person name="Miller S."/>
        </authorList>
    </citation>
    <scope>NUCLEOTIDE SEQUENCE [LARGE SCALE GENOMIC DNA]</scope>
    <source>
        <strain evidence="8 9">CLUC14</strain>
    </source>
</reference>
<comment type="caution">
    <text evidence="8">The sequence shown here is derived from an EMBL/GenBank/DDBJ whole genome shotgun (WGS) entry which is preliminary data.</text>
</comment>
<dbReference type="STRING" id="280871.TL10_27520"/>